<organism evidence="2 3">
    <name type="scientific">Trifolium pratense</name>
    <name type="common">Red clover</name>
    <dbReference type="NCBI Taxonomy" id="57577"/>
    <lineage>
        <taxon>Eukaryota</taxon>
        <taxon>Viridiplantae</taxon>
        <taxon>Streptophyta</taxon>
        <taxon>Embryophyta</taxon>
        <taxon>Tracheophyta</taxon>
        <taxon>Spermatophyta</taxon>
        <taxon>Magnoliopsida</taxon>
        <taxon>eudicotyledons</taxon>
        <taxon>Gunneridae</taxon>
        <taxon>Pentapetalae</taxon>
        <taxon>rosids</taxon>
        <taxon>fabids</taxon>
        <taxon>Fabales</taxon>
        <taxon>Fabaceae</taxon>
        <taxon>Papilionoideae</taxon>
        <taxon>50 kb inversion clade</taxon>
        <taxon>NPAAA clade</taxon>
        <taxon>Hologalegina</taxon>
        <taxon>IRL clade</taxon>
        <taxon>Trifolieae</taxon>
        <taxon>Trifolium</taxon>
    </lineage>
</organism>
<feature type="compositionally biased region" description="Basic and acidic residues" evidence="1">
    <location>
        <begin position="93"/>
        <end position="111"/>
    </location>
</feature>
<dbReference type="EMBL" id="ASHM01060414">
    <property type="protein sequence ID" value="PNX89638.1"/>
    <property type="molecule type" value="Genomic_DNA"/>
</dbReference>
<evidence type="ECO:0000256" key="1">
    <source>
        <dbReference type="SAM" id="MobiDB-lite"/>
    </source>
</evidence>
<name>A0A2K3MFS3_TRIPR</name>
<reference evidence="2 3" key="2">
    <citation type="journal article" date="2017" name="Front. Plant Sci.">
        <title>Gene Classification and Mining of Molecular Markers Useful in Red Clover (Trifolium pratense) Breeding.</title>
        <authorList>
            <person name="Istvanek J."/>
            <person name="Dluhosova J."/>
            <person name="Dluhos P."/>
            <person name="Patkova L."/>
            <person name="Nedelnik J."/>
            <person name="Repkova J."/>
        </authorList>
    </citation>
    <scope>NUCLEOTIDE SEQUENCE [LARGE SCALE GENOMIC DNA]</scope>
    <source>
        <strain evidence="3">cv. Tatra</strain>
        <tissue evidence="2">Young leaves</tissue>
    </source>
</reference>
<evidence type="ECO:0000313" key="3">
    <source>
        <dbReference type="Proteomes" id="UP000236291"/>
    </source>
</evidence>
<reference evidence="2 3" key="1">
    <citation type="journal article" date="2014" name="Am. J. Bot.">
        <title>Genome assembly and annotation for red clover (Trifolium pratense; Fabaceae).</title>
        <authorList>
            <person name="Istvanek J."/>
            <person name="Jaros M."/>
            <person name="Krenek A."/>
            <person name="Repkova J."/>
        </authorList>
    </citation>
    <scope>NUCLEOTIDE SEQUENCE [LARGE SCALE GENOMIC DNA]</scope>
    <source>
        <strain evidence="3">cv. Tatra</strain>
        <tissue evidence="2">Young leaves</tissue>
    </source>
</reference>
<feature type="region of interest" description="Disordered" evidence="1">
    <location>
        <begin position="78"/>
        <end position="111"/>
    </location>
</feature>
<accession>A0A2K3MFS3</accession>
<protein>
    <submittedName>
        <fullName evidence="2">Uncharacterized protein</fullName>
    </submittedName>
</protein>
<sequence>MERKNTKKVAVESSKSQKGKKKVEVTTARVTRSKKAKEVKVETIILSSDVSDSSNSDSTDGDYAEFLKTYKPQDFYPLVSSSDEGESQMTVESKMKPAELLKIDSDSEHED</sequence>
<proteinExistence type="predicted"/>
<comment type="caution">
    <text evidence="2">The sequence shown here is derived from an EMBL/GenBank/DDBJ whole genome shotgun (WGS) entry which is preliminary data.</text>
</comment>
<feature type="region of interest" description="Disordered" evidence="1">
    <location>
        <begin position="1"/>
        <end position="25"/>
    </location>
</feature>
<evidence type="ECO:0000313" key="2">
    <source>
        <dbReference type="EMBL" id="PNX89638.1"/>
    </source>
</evidence>
<feature type="compositionally biased region" description="Polar residues" evidence="1">
    <location>
        <begin position="79"/>
        <end position="91"/>
    </location>
</feature>
<dbReference type="Proteomes" id="UP000236291">
    <property type="component" value="Unassembled WGS sequence"/>
</dbReference>
<gene>
    <name evidence="2" type="ORF">L195_g045760</name>
</gene>
<dbReference type="AlphaFoldDB" id="A0A2K3MFS3"/>